<accession>Q0RB53</accession>
<dbReference type="STRING" id="326424.FRAAL6712"/>
<reference evidence="1 2" key="1">
    <citation type="journal article" date="2007" name="Genome Res.">
        <title>Genome characteristics of facultatively symbiotic Frankia sp. strains reflect host range and host plant biogeography.</title>
        <authorList>
            <person name="Normand P."/>
            <person name="Lapierre P."/>
            <person name="Tisa L.S."/>
            <person name="Gogarten J.P."/>
            <person name="Alloisio N."/>
            <person name="Bagnarol E."/>
            <person name="Bassi C.A."/>
            <person name="Berry A.M."/>
            <person name="Bickhart D.M."/>
            <person name="Choisne N."/>
            <person name="Couloux A."/>
            <person name="Cournoyer B."/>
            <person name="Cruveiller S."/>
            <person name="Daubin V."/>
            <person name="Demange N."/>
            <person name="Francino M.P."/>
            <person name="Goltsman E."/>
            <person name="Huang Y."/>
            <person name="Kopp O.R."/>
            <person name="Labarre L."/>
            <person name="Lapidus A."/>
            <person name="Lavire C."/>
            <person name="Marechal J."/>
            <person name="Martinez M."/>
            <person name="Mastronunzio J.E."/>
            <person name="Mullin B.C."/>
            <person name="Niemann J."/>
            <person name="Pujic P."/>
            <person name="Rawnsley T."/>
            <person name="Rouy Z."/>
            <person name="Schenowitz C."/>
            <person name="Sellstedt A."/>
            <person name="Tavares F."/>
            <person name="Tomkins J.P."/>
            <person name="Vallenet D."/>
            <person name="Valverde C."/>
            <person name="Wall L.G."/>
            <person name="Wang Y."/>
            <person name="Medigue C."/>
            <person name="Benson D.R."/>
        </authorList>
    </citation>
    <scope>NUCLEOTIDE SEQUENCE [LARGE SCALE GENOMIC DNA]</scope>
    <source>
        <strain evidence="2">DSM 45986 / CECT 9034 / ACN14a</strain>
    </source>
</reference>
<dbReference type="EMBL" id="CT573213">
    <property type="protein sequence ID" value="CAJ65335.1"/>
    <property type="molecule type" value="Genomic_DNA"/>
</dbReference>
<sequence>MRPRDLTGSVTTGCSGGGPVCFGGRWPAVPAIARWRRCHRPITPVVVTRLSRFLVLDSRRTTAPEGDDEAAAMCRSLWLYVVFLRGFHN</sequence>
<dbReference type="Proteomes" id="UP000000657">
    <property type="component" value="Chromosome"/>
</dbReference>
<organism evidence="1 2">
    <name type="scientific">Frankia alni (strain DSM 45986 / CECT 9034 / ACN14a)</name>
    <dbReference type="NCBI Taxonomy" id="326424"/>
    <lineage>
        <taxon>Bacteria</taxon>
        <taxon>Bacillati</taxon>
        <taxon>Actinomycetota</taxon>
        <taxon>Actinomycetes</taxon>
        <taxon>Frankiales</taxon>
        <taxon>Frankiaceae</taxon>
        <taxon>Frankia</taxon>
    </lineage>
</organism>
<dbReference type="KEGG" id="fal:FRAAL6712"/>
<proteinExistence type="predicted"/>
<evidence type="ECO:0000313" key="1">
    <source>
        <dbReference type="EMBL" id="CAJ65335.1"/>
    </source>
</evidence>
<dbReference type="HOGENOM" id="CLU_2450291_0_0_11"/>
<gene>
    <name evidence="1" type="ordered locus">FRAAL6712</name>
</gene>
<evidence type="ECO:0000313" key="2">
    <source>
        <dbReference type="Proteomes" id="UP000000657"/>
    </source>
</evidence>
<name>Q0RB53_FRAAA</name>
<protein>
    <submittedName>
        <fullName evidence="1">Uncharacterized protein</fullName>
    </submittedName>
</protein>
<dbReference type="AlphaFoldDB" id="Q0RB53"/>
<keyword evidence="2" id="KW-1185">Reference proteome</keyword>